<protein>
    <submittedName>
        <fullName evidence="2">Uncharacterized protein</fullName>
    </submittedName>
</protein>
<reference evidence="2 3" key="1">
    <citation type="journal article" date="2019" name="Sci. Rep.">
        <title>Orb-weaving spider Araneus ventricosus genome elucidates the spidroin gene catalogue.</title>
        <authorList>
            <person name="Kono N."/>
            <person name="Nakamura H."/>
            <person name="Ohtoshi R."/>
            <person name="Moran D.A.P."/>
            <person name="Shinohara A."/>
            <person name="Yoshida Y."/>
            <person name="Fujiwara M."/>
            <person name="Mori M."/>
            <person name="Tomita M."/>
            <person name="Arakawa K."/>
        </authorList>
    </citation>
    <scope>NUCLEOTIDE SEQUENCE [LARGE SCALE GENOMIC DNA]</scope>
</reference>
<dbReference type="EMBL" id="BGPR01001757">
    <property type="protein sequence ID" value="GBM61222.1"/>
    <property type="molecule type" value="Genomic_DNA"/>
</dbReference>
<sequence>MIIHRGWRRGEGGEFWMSSSLYLLTMIERSIRVALKWDIDLENDRTPPHAPAPDALRQPNRLSGHGTMNIAQRGARTHDPEIKSLVFRE</sequence>
<feature type="region of interest" description="Disordered" evidence="1">
    <location>
        <begin position="44"/>
        <end position="89"/>
    </location>
</feature>
<organism evidence="2 3">
    <name type="scientific">Araneus ventricosus</name>
    <name type="common">Orbweaver spider</name>
    <name type="synonym">Epeira ventricosa</name>
    <dbReference type="NCBI Taxonomy" id="182803"/>
    <lineage>
        <taxon>Eukaryota</taxon>
        <taxon>Metazoa</taxon>
        <taxon>Ecdysozoa</taxon>
        <taxon>Arthropoda</taxon>
        <taxon>Chelicerata</taxon>
        <taxon>Arachnida</taxon>
        <taxon>Araneae</taxon>
        <taxon>Araneomorphae</taxon>
        <taxon>Entelegynae</taxon>
        <taxon>Araneoidea</taxon>
        <taxon>Araneidae</taxon>
        <taxon>Araneus</taxon>
    </lineage>
</organism>
<dbReference type="AlphaFoldDB" id="A0A4Y2H4K0"/>
<keyword evidence="3" id="KW-1185">Reference proteome</keyword>
<name>A0A4Y2H4K0_ARAVE</name>
<gene>
    <name evidence="2" type="ORF">AVEN_65355_1</name>
</gene>
<comment type="caution">
    <text evidence="2">The sequence shown here is derived from an EMBL/GenBank/DDBJ whole genome shotgun (WGS) entry which is preliminary data.</text>
</comment>
<accession>A0A4Y2H4K0</accession>
<evidence type="ECO:0000313" key="2">
    <source>
        <dbReference type="EMBL" id="GBM61222.1"/>
    </source>
</evidence>
<proteinExistence type="predicted"/>
<feature type="compositionally biased region" description="Basic and acidic residues" evidence="1">
    <location>
        <begin position="76"/>
        <end position="89"/>
    </location>
</feature>
<evidence type="ECO:0000313" key="3">
    <source>
        <dbReference type="Proteomes" id="UP000499080"/>
    </source>
</evidence>
<dbReference type="Proteomes" id="UP000499080">
    <property type="component" value="Unassembled WGS sequence"/>
</dbReference>
<evidence type="ECO:0000256" key="1">
    <source>
        <dbReference type="SAM" id="MobiDB-lite"/>
    </source>
</evidence>